<dbReference type="InterPro" id="IPR027268">
    <property type="entry name" value="Peptidase_M4/M1_CTD_sf"/>
</dbReference>
<protein>
    <submittedName>
        <fullName evidence="13">M4 family metallopeptidase</fullName>
    </submittedName>
</protein>
<dbReference type="Proteomes" id="UP001595816">
    <property type="component" value="Unassembled WGS sequence"/>
</dbReference>
<dbReference type="InterPro" id="IPR050728">
    <property type="entry name" value="Zinc_Metalloprotease_M4"/>
</dbReference>
<dbReference type="Gene3D" id="3.10.450.490">
    <property type="match status" value="1"/>
</dbReference>
<evidence type="ECO:0000313" key="14">
    <source>
        <dbReference type="Proteomes" id="UP001595816"/>
    </source>
</evidence>
<evidence type="ECO:0000256" key="3">
    <source>
        <dbReference type="ARBA" id="ARBA00022723"/>
    </source>
</evidence>
<evidence type="ECO:0000259" key="11">
    <source>
        <dbReference type="Pfam" id="PF02868"/>
    </source>
</evidence>
<evidence type="ECO:0000256" key="2">
    <source>
        <dbReference type="ARBA" id="ARBA00022670"/>
    </source>
</evidence>
<evidence type="ECO:0000259" key="10">
    <source>
        <dbReference type="Pfam" id="PF01447"/>
    </source>
</evidence>
<feature type="compositionally biased region" description="Polar residues" evidence="8">
    <location>
        <begin position="68"/>
        <end position="77"/>
    </location>
</feature>
<sequence length="871" mass="89789">MRSRTRVALLAAGVALAGVATASAVPDDAPVATSSPAPANSSAGDSAVAESTATSTTSNTSAGRERSQTPPKGSMSATAGIRELRTAGNGKNTIVVADGAVTAATADTGKSLTTGGADAFTVRYAAAFGLTDAHSLSKTQTAALPGGDTVNRYQQTAGGLPILGGQIVVTSHGKLVRSAIAETSGLSPVSTKATVPAAAAATTALTAAATETGVPAATLTAGRPQLALYDPTLIGAPGAASLRPTWQVAITATDGGEVATVLVDALDGTARLTMSDRQSARSRIVCDLAGTKVDTNNAAAYRCTPSTTLGAKSTTRKEGGAVSTVAEVNKVYDMLGATYDFYKANFGVDSFDGHGAQLQATVRVCDVARCPFRNAFWEGTQFVFGDGFATDDVVAHEYTHGVTEYSSHLLYAYQSGALNEALSDIMGEFVDQQYTAVNEANPSLKWQLGEDLPSSIGTLRSMDNPNLYGQPKTVGGTNWDNGEDDSGGVHTNSGVANYAAYLIAAGPNGIGNAKSAQLWWRVMHLLPSAADYGTLATALTSACTQLVGHFGFTPTDCANLEPVISQTGMRNQAAAGLTKVALCPTSAAQPVDTIYYDGFEKPGTWPVSNTYNWLNIPSDVARYQYAAVGTGSLNGWAPSTTGNGTTATMPQSITVPATGNTYVHFQQAALDASTGASTRVQASVDGGAWAALPAAVGPAQLAQTTGYSDVRLDLTSWAGKSVRLRFVLAVNAGNTNSYDWYLDDFRAYTCAARPSAPTGYAYYDGTNVVVSTLAAAYLPAGQSLDHWEFQYSPALTGGPTSVAGTQTGFTVTTTEPAVARTVKVRAVSNTGVAGDWTDLSIAPYAPVSCQKSAYPIFSVRARGCATSLPRR</sequence>
<keyword evidence="7" id="KW-0482">Metalloprotease</keyword>
<dbReference type="InterPro" id="IPR023612">
    <property type="entry name" value="Peptidase_M4"/>
</dbReference>
<feature type="signal peptide" evidence="9">
    <location>
        <begin position="1"/>
        <end position="24"/>
    </location>
</feature>
<dbReference type="InterPro" id="IPR011096">
    <property type="entry name" value="FTP_domain"/>
</dbReference>
<dbReference type="RefSeq" id="WP_253759300.1">
    <property type="nucleotide sequence ID" value="NZ_JAMZDZ010000001.1"/>
</dbReference>
<proteinExistence type="inferred from homology"/>
<evidence type="ECO:0000256" key="5">
    <source>
        <dbReference type="ARBA" id="ARBA00022801"/>
    </source>
</evidence>
<dbReference type="CDD" id="cd09597">
    <property type="entry name" value="M4_TLP"/>
    <property type="match status" value="1"/>
</dbReference>
<evidence type="ECO:0000256" key="7">
    <source>
        <dbReference type="ARBA" id="ARBA00023049"/>
    </source>
</evidence>
<accession>A0ABV8LER0</accession>
<feature type="compositionally biased region" description="Low complexity" evidence="8">
    <location>
        <begin position="26"/>
        <end position="62"/>
    </location>
</feature>
<gene>
    <name evidence="13" type="ORF">ACFOZ4_02060</name>
</gene>
<evidence type="ECO:0000256" key="4">
    <source>
        <dbReference type="ARBA" id="ARBA00022729"/>
    </source>
</evidence>
<feature type="domain" description="Peptidase M4" evidence="10">
    <location>
        <begin position="320"/>
        <end position="404"/>
    </location>
</feature>
<evidence type="ECO:0000256" key="9">
    <source>
        <dbReference type="SAM" id="SignalP"/>
    </source>
</evidence>
<dbReference type="PANTHER" id="PTHR33794:SF1">
    <property type="entry name" value="BACILLOLYSIN"/>
    <property type="match status" value="1"/>
</dbReference>
<feature type="region of interest" description="Disordered" evidence="8">
    <location>
        <begin position="26"/>
        <end position="77"/>
    </location>
</feature>
<dbReference type="SUPFAM" id="SSF55486">
    <property type="entry name" value="Metalloproteases ('zincins'), catalytic domain"/>
    <property type="match status" value="1"/>
</dbReference>
<evidence type="ECO:0000256" key="1">
    <source>
        <dbReference type="ARBA" id="ARBA00009388"/>
    </source>
</evidence>
<feature type="chain" id="PRO_5046673805" evidence="9">
    <location>
        <begin position="25"/>
        <end position="871"/>
    </location>
</feature>
<keyword evidence="4 9" id="KW-0732">Signal</keyword>
<keyword evidence="3" id="KW-0479">Metal-binding</keyword>
<dbReference type="EMBL" id="JBHSAY010000003">
    <property type="protein sequence ID" value="MFC4129392.1"/>
    <property type="molecule type" value="Genomic_DNA"/>
</dbReference>
<feature type="domain" description="FTP" evidence="12">
    <location>
        <begin position="147"/>
        <end position="175"/>
    </location>
</feature>
<keyword evidence="2" id="KW-0645">Protease</keyword>
<feature type="domain" description="Peptidase M4 C-terminal" evidence="11">
    <location>
        <begin position="407"/>
        <end position="549"/>
    </location>
</feature>
<dbReference type="PRINTS" id="PR00730">
    <property type="entry name" value="THERMOLYSIN"/>
</dbReference>
<dbReference type="Pfam" id="PF07504">
    <property type="entry name" value="FTP"/>
    <property type="match status" value="1"/>
</dbReference>
<keyword evidence="6" id="KW-0862">Zinc</keyword>
<keyword evidence="5" id="KW-0378">Hydrolase</keyword>
<evidence type="ECO:0000256" key="8">
    <source>
        <dbReference type="SAM" id="MobiDB-lite"/>
    </source>
</evidence>
<dbReference type="Pfam" id="PF02868">
    <property type="entry name" value="Peptidase_M4_C"/>
    <property type="match status" value="1"/>
</dbReference>
<reference evidence="14" key="1">
    <citation type="journal article" date="2019" name="Int. J. Syst. Evol. Microbiol.">
        <title>The Global Catalogue of Microorganisms (GCM) 10K type strain sequencing project: providing services to taxonomists for standard genome sequencing and annotation.</title>
        <authorList>
            <consortium name="The Broad Institute Genomics Platform"/>
            <consortium name="The Broad Institute Genome Sequencing Center for Infectious Disease"/>
            <person name="Wu L."/>
            <person name="Ma J."/>
        </authorList>
    </citation>
    <scope>NUCLEOTIDE SEQUENCE [LARGE SCALE GENOMIC DNA]</scope>
    <source>
        <strain evidence="14">CGMCC 4.7289</strain>
    </source>
</reference>
<dbReference type="InterPro" id="IPR013856">
    <property type="entry name" value="Peptidase_M4_domain"/>
</dbReference>
<dbReference type="Pfam" id="PF01447">
    <property type="entry name" value="Peptidase_M4"/>
    <property type="match status" value="1"/>
</dbReference>
<comment type="caution">
    <text evidence="13">The sequence shown here is derived from an EMBL/GenBank/DDBJ whole genome shotgun (WGS) entry which is preliminary data.</text>
</comment>
<keyword evidence="14" id="KW-1185">Reference proteome</keyword>
<evidence type="ECO:0000256" key="6">
    <source>
        <dbReference type="ARBA" id="ARBA00022833"/>
    </source>
</evidence>
<evidence type="ECO:0000313" key="13">
    <source>
        <dbReference type="EMBL" id="MFC4129392.1"/>
    </source>
</evidence>
<dbReference type="PANTHER" id="PTHR33794">
    <property type="entry name" value="BACILLOLYSIN"/>
    <property type="match status" value="1"/>
</dbReference>
<dbReference type="Gene3D" id="3.10.170.10">
    <property type="match status" value="1"/>
</dbReference>
<comment type="similarity">
    <text evidence="1">Belongs to the peptidase M4 family.</text>
</comment>
<organism evidence="13 14">
    <name type="scientific">Hamadaea flava</name>
    <dbReference type="NCBI Taxonomy" id="1742688"/>
    <lineage>
        <taxon>Bacteria</taxon>
        <taxon>Bacillati</taxon>
        <taxon>Actinomycetota</taxon>
        <taxon>Actinomycetes</taxon>
        <taxon>Micromonosporales</taxon>
        <taxon>Micromonosporaceae</taxon>
        <taxon>Hamadaea</taxon>
    </lineage>
</organism>
<evidence type="ECO:0000259" key="12">
    <source>
        <dbReference type="Pfam" id="PF07504"/>
    </source>
</evidence>
<dbReference type="InterPro" id="IPR001570">
    <property type="entry name" value="Peptidase_M4_C_domain"/>
</dbReference>
<dbReference type="Gene3D" id="1.10.390.10">
    <property type="entry name" value="Neutral Protease Domain 2"/>
    <property type="match status" value="1"/>
</dbReference>
<name>A0ABV8LER0_9ACTN</name>